<dbReference type="AlphaFoldDB" id="A0A7K1XSI0"/>
<comment type="caution">
    <text evidence="3">The sequence shown here is derived from an EMBL/GenBank/DDBJ whole genome shotgun (WGS) entry which is preliminary data.</text>
</comment>
<dbReference type="PRINTS" id="PR00111">
    <property type="entry name" value="ABHYDROLASE"/>
</dbReference>
<reference evidence="3 4" key="1">
    <citation type="submission" date="2019-11" db="EMBL/GenBank/DDBJ databases">
        <title>Pedobacter sp. HMF7056 Genome sequencing and assembly.</title>
        <authorList>
            <person name="Kang H."/>
            <person name="Kim H."/>
            <person name="Joh K."/>
        </authorList>
    </citation>
    <scope>NUCLEOTIDE SEQUENCE [LARGE SCALE GENOMIC DNA]</scope>
    <source>
        <strain evidence="3 4">HMF7056</strain>
    </source>
</reference>
<evidence type="ECO:0000259" key="2">
    <source>
        <dbReference type="Pfam" id="PF00561"/>
    </source>
</evidence>
<dbReference type="GO" id="GO:0016020">
    <property type="term" value="C:membrane"/>
    <property type="evidence" value="ECO:0007669"/>
    <property type="project" value="TreeGrafter"/>
</dbReference>
<keyword evidence="4" id="KW-1185">Reference proteome</keyword>
<feature type="domain" description="AB hydrolase-1" evidence="2">
    <location>
        <begin position="26"/>
        <end position="254"/>
    </location>
</feature>
<dbReference type="PANTHER" id="PTHR43798:SF31">
    <property type="entry name" value="AB HYDROLASE SUPERFAMILY PROTEIN YCLE"/>
    <property type="match status" value="1"/>
</dbReference>
<dbReference type="PANTHER" id="PTHR43798">
    <property type="entry name" value="MONOACYLGLYCEROL LIPASE"/>
    <property type="match status" value="1"/>
</dbReference>
<evidence type="ECO:0000313" key="3">
    <source>
        <dbReference type="EMBL" id="MXV13860.1"/>
    </source>
</evidence>
<dbReference type="GO" id="GO:0016787">
    <property type="term" value="F:hydrolase activity"/>
    <property type="evidence" value="ECO:0007669"/>
    <property type="project" value="UniProtKB-KW"/>
</dbReference>
<dbReference type="RefSeq" id="WP_160904887.1">
    <property type="nucleotide sequence ID" value="NZ_WVHS01000001.1"/>
</dbReference>
<gene>
    <name evidence="3" type="ORF">GS398_00975</name>
</gene>
<dbReference type="Gene3D" id="3.40.50.1820">
    <property type="entry name" value="alpha/beta hydrolase"/>
    <property type="match status" value="1"/>
</dbReference>
<dbReference type="Pfam" id="PF00561">
    <property type="entry name" value="Abhydrolase_1"/>
    <property type="match status" value="1"/>
</dbReference>
<dbReference type="SUPFAM" id="SSF53474">
    <property type="entry name" value="alpha/beta-Hydrolases"/>
    <property type="match status" value="1"/>
</dbReference>
<dbReference type="PRINTS" id="PR00412">
    <property type="entry name" value="EPOXHYDRLASE"/>
</dbReference>
<dbReference type="InterPro" id="IPR050266">
    <property type="entry name" value="AB_hydrolase_sf"/>
</dbReference>
<evidence type="ECO:0000313" key="4">
    <source>
        <dbReference type="Proteomes" id="UP000451233"/>
    </source>
</evidence>
<proteinExistence type="predicted"/>
<dbReference type="EMBL" id="WVHS01000001">
    <property type="protein sequence ID" value="MXV13860.1"/>
    <property type="molecule type" value="Genomic_DNA"/>
</dbReference>
<keyword evidence="1 3" id="KW-0378">Hydrolase</keyword>
<protein>
    <submittedName>
        <fullName evidence="3">Alpha/beta fold hydrolase</fullName>
    </submittedName>
</protein>
<sequence>MITIHSTRINGIATSYLLKEGSGPVTVLFIHGFPFNKQLWEAQLPALPDEVRGIAYDIRGFGDSESGSSFFTIDLFARDVEALVSGLKLDKVVLCGISMGGYIALRAFERNAGLYAGLILCDTTAAADNNEAKLNRFASIETVQEKGVEPYAAGFVKKIFSETTLTDRPEAVARISEMIVTTPVTTICSSLLAMASRTETTALLPSVDVPALVIRGEDDQVIPAVQTDLLQQSIPGAVIETIDAAGHLPNVENPEAFNRAMNRFLQRFVE</sequence>
<name>A0A7K1XSI0_9SPHI</name>
<dbReference type="InterPro" id="IPR029058">
    <property type="entry name" value="AB_hydrolase_fold"/>
</dbReference>
<accession>A0A7K1XSI0</accession>
<organism evidence="3 4">
    <name type="scientific">Hufsiella ginkgonis</name>
    <dbReference type="NCBI Taxonomy" id="2695274"/>
    <lineage>
        <taxon>Bacteria</taxon>
        <taxon>Pseudomonadati</taxon>
        <taxon>Bacteroidota</taxon>
        <taxon>Sphingobacteriia</taxon>
        <taxon>Sphingobacteriales</taxon>
        <taxon>Sphingobacteriaceae</taxon>
        <taxon>Hufsiella</taxon>
    </lineage>
</organism>
<dbReference type="InterPro" id="IPR000639">
    <property type="entry name" value="Epox_hydrolase-like"/>
</dbReference>
<dbReference type="Proteomes" id="UP000451233">
    <property type="component" value="Unassembled WGS sequence"/>
</dbReference>
<dbReference type="InterPro" id="IPR000073">
    <property type="entry name" value="AB_hydrolase_1"/>
</dbReference>
<evidence type="ECO:0000256" key="1">
    <source>
        <dbReference type="ARBA" id="ARBA00022801"/>
    </source>
</evidence>